<feature type="compositionally biased region" description="Polar residues" evidence="1">
    <location>
        <begin position="109"/>
        <end position="135"/>
    </location>
</feature>
<feature type="region of interest" description="Disordered" evidence="1">
    <location>
        <begin position="229"/>
        <end position="249"/>
    </location>
</feature>
<reference evidence="2 3" key="1">
    <citation type="submission" date="2019-07" db="EMBL/GenBank/DDBJ databases">
        <title>Whole genome shotgun sequence of Staphylococcus gallinarum NBRC 109767.</title>
        <authorList>
            <person name="Hosoyama A."/>
            <person name="Uohara A."/>
            <person name="Ohji S."/>
            <person name="Ichikawa N."/>
        </authorList>
    </citation>
    <scope>NUCLEOTIDE SEQUENCE [LARGE SCALE GENOMIC DNA]</scope>
    <source>
        <strain evidence="2 3">NBRC 109767</strain>
    </source>
</reference>
<protein>
    <recommendedName>
        <fullName evidence="4">Replication protein</fullName>
    </recommendedName>
</protein>
<organism evidence="2 3">
    <name type="scientific">Staphylococcus gallinarum</name>
    <dbReference type="NCBI Taxonomy" id="1293"/>
    <lineage>
        <taxon>Bacteria</taxon>
        <taxon>Bacillati</taxon>
        <taxon>Bacillota</taxon>
        <taxon>Bacilli</taxon>
        <taxon>Bacillales</taxon>
        <taxon>Staphylococcaceae</taxon>
        <taxon>Staphylococcus</taxon>
    </lineage>
</organism>
<feature type="compositionally biased region" description="Low complexity" evidence="1">
    <location>
        <begin position="136"/>
        <end position="150"/>
    </location>
</feature>
<feature type="region of interest" description="Disordered" evidence="1">
    <location>
        <begin position="109"/>
        <end position="151"/>
    </location>
</feature>
<comment type="caution">
    <text evidence="2">The sequence shown here is derived from an EMBL/GenBank/DDBJ whole genome shotgun (WGS) entry which is preliminary data.</text>
</comment>
<dbReference type="RefSeq" id="WP_229367353.1">
    <property type="nucleotide sequence ID" value="NZ_BKAX01000003.1"/>
</dbReference>
<proteinExistence type="predicted"/>
<feature type="compositionally biased region" description="Polar residues" evidence="1">
    <location>
        <begin position="231"/>
        <end position="241"/>
    </location>
</feature>
<gene>
    <name evidence="2" type="ORF">SGA02_13760</name>
</gene>
<name>A0ABQ0Y2D4_STAGA</name>
<dbReference type="EMBL" id="BKAX01000003">
    <property type="protein sequence ID" value="GEQ05548.1"/>
    <property type="molecule type" value="Genomic_DNA"/>
</dbReference>
<evidence type="ECO:0000256" key="1">
    <source>
        <dbReference type="SAM" id="MobiDB-lite"/>
    </source>
</evidence>
<dbReference type="Proteomes" id="UP000321057">
    <property type="component" value="Unassembled WGS sequence"/>
</dbReference>
<accession>A0ABQ0Y2D4</accession>
<evidence type="ECO:0000313" key="3">
    <source>
        <dbReference type="Proteomes" id="UP000321057"/>
    </source>
</evidence>
<keyword evidence="3" id="KW-1185">Reference proteome</keyword>
<evidence type="ECO:0000313" key="2">
    <source>
        <dbReference type="EMBL" id="GEQ05548.1"/>
    </source>
</evidence>
<sequence>MSKLLIDDYPIQVLPKLAEEIGLNEAIVLQQMHYWLNTSKHQHNGKKWIYNSYTSWHEQFKFWSERTIKRIIYNLEGQDLLLTGNYNKYAFDRTKWYTINYEKLNNIMAQPSGQNDTTQSDNVSRLDSDNMTQPIPETTPETSTETTNNSATKVTQEQFEQWWNLYDKKLDKKKAFSLFKSALKKHDFEKIMNGTKDYLKTITDKQFQKYPKTFLSQESYMNDYKQERTVKTQNENNNSLFDQLMNEEG</sequence>
<evidence type="ECO:0008006" key="4">
    <source>
        <dbReference type="Google" id="ProtNLM"/>
    </source>
</evidence>